<evidence type="ECO:0000256" key="1">
    <source>
        <dbReference type="ARBA" id="ARBA00022598"/>
    </source>
</evidence>
<dbReference type="EMBL" id="LZZM01000237">
    <property type="protein sequence ID" value="OOM70707.1"/>
    <property type="molecule type" value="Genomic_DNA"/>
</dbReference>
<dbReference type="STRING" id="29367.CLPUN_51720"/>
<dbReference type="InterPro" id="IPR005494">
    <property type="entry name" value="GSPS_pre-ATP-grasp-like_dom"/>
</dbReference>
<dbReference type="OrthoDB" id="9765517at2"/>
<evidence type="ECO:0000313" key="7">
    <source>
        <dbReference type="EMBL" id="OOM70707.1"/>
    </source>
</evidence>
<sequence>MEKQIKYTEDVLFNNYMVSSLGEEYVHSQIPFYFDEETYEKMVFYSEKINRISLNILQGITDIHKELLDYFDDFQFKDKIFNLKCPIAPMFWTRYDTFRDEQNNIYFAEFNYDKPCGQKEMHLAGKCDFEGNLNAEFMDNIIKELLEICWNYSSMKNSEEKINVGFLMDPCHYEELHHSYYFKHILKNTNINIVQVGPSNLSVKDEQVYGYSNIKLPIVLRLFPTEFFYEISNINEILECVDKGKVLLINDPRIIAIQAKGFFAYLWNLVKEDSKLLSLEDKDVISKCIPYTEILKSNYIEEVIKNKDKYVVKSSLGRYSQEVYIGKLYTQKKWEDKIKIVSESNKIHIRQDLINIKQEYTYKPSAYNMNIPTLAFGNFGVYMIKYKTQGFLVRWSKDFLTNDNYTWMCPLGVKSFPISIRTPNLSNRKELLEDVLEEAAFKYNFTGEYTNINEYISLDSLIIKENLYEEMLSTGYKFCEILKRIYPYIQKNMNLFGPILGIPEELYKLVSTSLTNELCALGRIDFAVDNNGDLKILEFNSETPAGLVEAIGISTIIKEKLNIEYEDLNKNLRECIRESFNSILKDFKRNKTIKNIAVVTSWYYEDIYTTKIIAKILEELREYNIIFGNIYDLKVTDNRLYLYGEEIHALYRHYPLDWFYYEEEMKKIIAPLNSGDYLINPGHTLITQSKALFAVIHELVGKGFFNIEDEKFISKYIPYTCLELDNKLSFDFVVKPYLSREGSGVELSYNGNFKQREDIIFQDRVNIKPLYERVYSTIKEEDKYQFPVIGLYVTGGKPSGVFTRMGNFITNKNAIYMSTYIK</sequence>
<dbReference type="Proteomes" id="UP000190890">
    <property type="component" value="Unassembled WGS sequence"/>
</dbReference>
<keyword evidence="3" id="KW-0547">Nucleotide-binding</keyword>
<name>A0A1S8SYW2_9CLOT</name>
<dbReference type="SUPFAM" id="SSF56059">
    <property type="entry name" value="Glutathione synthetase ATP-binding domain-like"/>
    <property type="match status" value="2"/>
</dbReference>
<keyword evidence="8" id="KW-1185">Reference proteome</keyword>
<organism evidence="7 8">
    <name type="scientific">Clostridium puniceum</name>
    <dbReference type="NCBI Taxonomy" id="29367"/>
    <lineage>
        <taxon>Bacteria</taxon>
        <taxon>Bacillati</taxon>
        <taxon>Bacillota</taxon>
        <taxon>Clostridia</taxon>
        <taxon>Eubacteriales</taxon>
        <taxon>Clostridiaceae</taxon>
        <taxon>Clostridium</taxon>
    </lineage>
</organism>
<dbReference type="GO" id="GO:0046872">
    <property type="term" value="F:metal ion binding"/>
    <property type="evidence" value="ECO:0007669"/>
    <property type="project" value="UniProtKB-KW"/>
</dbReference>
<keyword evidence="2" id="KW-0479">Metal-binding</keyword>
<keyword evidence="4" id="KW-0067">ATP-binding</keyword>
<dbReference type="AlphaFoldDB" id="A0A1S8SYW2"/>
<accession>A0A1S8SYW2</accession>
<feature type="domain" description="Glutathionylspermidine synthase pre-ATP-grasp-like" evidence="6">
    <location>
        <begin position="436"/>
        <end position="821"/>
    </location>
</feature>
<dbReference type="GO" id="GO:0016874">
    <property type="term" value="F:ligase activity"/>
    <property type="evidence" value="ECO:0007669"/>
    <property type="project" value="UniProtKB-KW"/>
</dbReference>
<evidence type="ECO:0000256" key="4">
    <source>
        <dbReference type="ARBA" id="ARBA00022840"/>
    </source>
</evidence>
<proteinExistence type="predicted"/>
<protein>
    <submittedName>
        <fullName evidence="7">Glutathionylspermidine synthase</fullName>
    </submittedName>
</protein>
<comment type="caution">
    <text evidence="7">The sequence shown here is derived from an EMBL/GenBank/DDBJ whole genome shotgun (WGS) entry which is preliminary data.</text>
</comment>
<reference evidence="7 8" key="1">
    <citation type="submission" date="2016-05" db="EMBL/GenBank/DDBJ databases">
        <title>Microbial solvent formation.</title>
        <authorList>
            <person name="Poehlein A."/>
            <person name="Montoya Solano J.D."/>
            <person name="Flitsch S."/>
            <person name="Krabben P."/>
            <person name="Duerre P."/>
            <person name="Daniel R."/>
        </authorList>
    </citation>
    <scope>NUCLEOTIDE SEQUENCE [LARGE SCALE GENOMIC DNA]</scope>
    <source>
        <strain evidence="7 8">DSM 2619</strain>
    </source>
</reference>
<keyword evidence="1" id="KW-0436">Ligase</keyword>
<evidence type="ECO:0000256" key="2">
    <source>
        <dbReference type="ARBA" id="ARBA00022723"/>
    </source>
</evidence>
<keyword evidence="5" id="KW-0460">Magnesium</keyword>
<dbReference type="Pfam" id="PF03738">
    <property type="entry name" value="GSP_synth"/>
    <property type="match status" value="2"/>
</dbReference>
<evidence type="ECO:0000313" key="8">
    <source>
        <dbReference type="Proteomes" id="UP000190890"/>
    </source>
</evidence>
<dbReference type="GO" id="GO:0005524">
    <property type="term" value="F:ATP binding"/>
    <property type="evidence" value="ECO:0007669"/>
    <property type="project" value="UniProtKB-KW"/>
</dbReference>
<evidence type="ECO:0000256" key="3">
    <source>
        <dbReference type="ARBA" id="ARBA00022741"/>
    </source>
</evidence>
<evidence type="ECO:0000259" key="6">
    <source>
        <dbReference type="Pfam" id="PF03738"/>
    </source>
</evidence>
<dbReference type="RefSeq" id="WP_077850055.1">
    <property type="nucleotide sequence ID" value="NZ_LZZM01000237.1"/>
</dbReference>
<feature type="domain" description="Glutathionylspermidine synthase pre-ATP-grasp-like" evidence="6">
    <location>
        <begin position="17"/>
        <end position="403"/>
    </location>
</feature>
<gene>
    <name evidence="7" type="ORF">CLPUN_51720</name>
</gene>
<evidence type="ECO:0000256" key="5">
    <source>
        <dbReference type="ARBA" id="ARBA00022842"/>
    </source>
</evidence>